<accession>A0A0E9S1H3</accession>
<dbReference type="EMBL" id="GBXM01074219">
    <property type="protein sequence ID" value="JAH34358.1"/>
    <property type="molecule type" value="Transcribed_RNA"/>
</dbReference>
<reference evidence="1" key="2">
    <citation type="journal article" date="2015" name="Fish Shellfish Immunol.">
        <title>Early steps in the European eel (Anguilla anguilla)-Vibrio vulnificus interaction in the gills: Role of the RtxA13 toxin.</title>
        <authorList>
            <person name="Callol A."/>
            <person name="Pajuelo D."/>
            <person name="Ebbesson L."/>
            <person name="Teles M."/>
            <person name="MacKenzie S."/>
            <person name="Amaro C."/>
        </authorList>
    </citation>
    <scope>NUCLEOTIDE SEQUENCE</scope>
</reference>
<name>A0A0E9S1H3_ANGAN</name>
<protein>
    <submittedName>
        <fullName evidence="1">Uncharacterized protein</fullName>
    </submittedName>
</protein>
<dbReference type="EMBL" id="GBXM01105505">
    <property type="protein sequence ID" value="JAH03072.1"/>
    <property type="molecule type" value="Transcribed_RNA"/>
</dbReference>
<evidence type="ECO:0000313" key="1">
    <source>
        <dbReference type="EMBL" id="JAH34358.1"/>
    </source>
</evidence>
<proteinExistence type="predicted"/>
<sequence>MIGSDSLLTRVLSSHQGFGLTLLSAGIPINACIC</sequence>
<organism evidence="1">
    <name type="scientific">Anguilla anguilla</name>
    <name type="common">European freshwater eel</name>
    <name type="synonym">Muraena anguilla</name>
    <dbReference type="NCBI Taxonomy" id="7936"/>
    <lineage>
        <taxon>Eukaryota</taxon>
        <taxon>Metazoa</taxon>
        <taxon>Chordata</taxon>
        <taxon>Craniata</taxon>
        <taxon>Vertebrata</taxon>
        <taxon>Euteleostomi</taxon>
        <taxon>Actinopterygii</taxon>
        <taxon>Neopterygii</taxon>
        <taxon>Teleostei</taxon>
        <taxon>Anguilliformes</taxon>
        <taxon>Anguillidae</taxon>
        <taxon>Anguilla</taxon>
    </lineage>
</organism>
<dbReference type="AlphaFoldDB" id="A0A0E9S1H3"/>
<reference evidence="1" key="1">
    <citation type="submission" date="2014-11" db="EMBL/GenBank/DDBJ databases">
        <authorList>
            <person name="Amaro Gonzalez C."/>
        </authorList>
    </citation>
    <scope>NUCLEOTIDE SEQUENCE</scope>
</reference>